<dbReference type="AlphaFoldDB" id="A0A6V8P0X6"/>
<dbReference type="Pfam" id="PF03682">
    <property type="entry name" value="UPF0158"/>
    <property type="match status" value="1"/>
</dbReference>
<evidence type="ECO:0000313" key="1">
    <source>
        <dbReference type="EMBL" id="GFP25400.1"/>
    </source>
</evidence>
<comment type="caution">
    <text evidence="1">The sequence shown here is derived from an EMBL/GenBank/DDBJ whole genome shotgun (WGS) entry which is preliminary data.</text>
</comment>
<protein>
    <submittedName>
        <fullName evidence="1">Uncharacterized protein</fullName>
    </submittedName>
</protein>
<organism evidence="1 2">
    <name type="scientific">Candidatus Hakubella thermalkaliphila</name>
    <dbReference type="NCBI Taxonomy" id="2754717"/>
    <lineage>
        <taxon>Bacteria</taxon>
        <taxon>Bacillati</taxon>
        <taxon>Actinomycetota</taxon>
        <taxon>Actinomycetota incertae sedis</taxon>
        <taxon>Candidatus Hakubellales</taxon>
        <taxon>Candidatus Hakubellaceae</taxon>
        <taxon>Candidatus Hakubella</taxon>
    </lineage>
</organism>
<dbReference type="EMBL" id="BLRX01000082">
    <property type="protein sequence ID" value="GFP25400.1"/>
    <property type="molecule type" value="Genomic_DNA"/>
</dbReference>
<proteinExistence type="predicted"/>
<evidence type="ECO:0000313" key="2">
    <source>
        <dbReference type="Proteomes" id="UP000543224"/>
    </source>
</evidence>
<gene>
    <name evidence="1" type="ORF">HKBW3S25_00872</name>
</gene>
<name>A0A6V8P0X6_9ACTN</name>
<sequence length="165" mass="19664">MKKVPLKKLKVDLEEIGLCMENQERFEIDFYLDKETGEVIVVAGEILRRVEEGDLSTEDLPDWQKKEVKIAEDILFSNPERYERIPEKPSYEGYNLMVEFAESVKDEILQEKLWIALDGKGAFRRFKNVLLNYPDYRERWFKFKRQRLDAEVVEWLESIGISPQE</sequence>
<reference evidence="1 2" key="1">
    <citation type="journal article" date="2020" name="Front. Microbiol.">
        <title>Single-cell genomics of novel Actinobacteria with the Wood-Ljungdahl pathway discovered in a serpentinizing system.</title>
        <authorList>
            <person name="Merino N."/>
            <person name="Kawai M."/>
            <person name="Boyd E.S."/>
            <person name="Colman D.R."/>
            <person name="McGlynn S.E."/>
            <person name="Nealson K.H."/>
            <person name="Kurokawa K."/>
            <person name="Hongoh Y."/>
        </authorList>
    </citation>
    <scope>NUCLEOTIDE SEQUENCE [LARGE SCALE GENOMIC DNA]</scope>
    <source>
        <strain evidence="1 2">S25</strain>
    </source>
</reference>
<accession>A0A6V8P0X6</accession>
<dbReference type="InterPro" id="IPR005361">
    <property type="entry name" value="UPF0158"/>
</dbReference>
<dbReference type="Proteomes" id="UP000543224">
    <property type="component" value="Unassembled WGS sequence"/>
</dbReference>